<dbReference type="InterPro" id="IPR003599">
    <property type="entry name" value="Ig_sub"/>
</dbReference>
<dbReference type="Gene3D" id="2.60.40.10">
    <property type="entry name" value="Immunoglobulins"/>
    <property type="match status" value="9"/>
</dbReference>
<feature type="compositionally biased region" description="Low complexity" evidence="5">
    <location>
        <begin position="790"/>
        <end position="802"/>
    </location>
</feature>
<feature type="region of interest" description="Disordered" evidence="5">
    <location>
        <begin position="759"/>
        <end position="851"/>
    </location>
</feature>
<feature type="domain" description="Ig-like" evidence="6">
    <location>
        <begin position="658"/>
        <end position="747"/>
    </location>
</feature>
<dbReference type="PANTHER" id="PTHR14340">
    <property type="entry name" value="MICROFIBRIL-ASSOCIATED GLYCOPROTEIN 3"/>
    <property type="match status" value="1"/>
</dbReference>
<dbReference type="InterPro" id="IPR013783">
    <property type="entry name" value="Ig-like_fold"/>
</dbReference>
<dbReference type="AlphaFoldDB" id="A0A1A8ALP5"/>
<gene>
    <name evidence="8" type="primary">TTNB</name>
</gene>
<feature type="domain" description="Ig-like" evidence="6">
    <location>
        <begin position="1"/>
        <end position="60"/>
    </location>
</feature>
<feature type="domain" description="Ig-like" evidence="6">
    <location>
        <begin position="890"/>
        <end position="980"/>
    </location>
</feature>
<dbReference type="SMART" id="SM00409">
    <property type="entry name" value="IG"/>
    <property type="match status" value="6"/>
</dbReference>
<dbReference type="InterPro" id="IPR036116">
    <property type="entry name" value="FN3_sf"/>
</dbReference>
<feature type="domain" description="Fibronectin type-III" evidence="7">
    <location>
        <begin position="65"/>
        <end position="159"/>
    </location>
</feature>
<evidence type="ECO:0000256" key="1">
    <source>
        <dbReference type="ARBA" id="ARBA00004496"/>
    </source>
</evidence>
<comment type="subcellular location">
    <subcellularLocation>
        <location evidence="1">Cytoplasm</location>
    </subcellularLocation>
</comment>
<evidence type="ECO:0000259" key="7">
    <source>
        <dbReference type="PROSITE" id="PS50853"/>
    </source>
</evidence>
<feature type="domain" description="Fibronectin type-III" evidence="7">
    <location>
        <begin position="232"/>
        <end position="325"/>
    </location>
</feature>
<sequence length="1077" mass="119099">PTITWTKPDVDLQARGFIEVTSSSTTLIIDKVHRYDAGKYTLLAENSAGKQEVHILVKVSDTPGPTGPVKVKELTKDSATISWEAPAVDGGAPVNNYIIERREASMRAYKTVTSKCSKTSYKIDGLVEGMLYYFRVVPENIYGVGEPCETPDVILVLMPAVDFSSIPQKVVNVLAGKTLELDLPILGRPPPVCSWYFGDNKLKIKDRVKIKSTGKFSKLTVSVILPAKPDEPKGPIRFDEIDATTVTCSWDPPVRDGGAPISGYVVEQRDAHRPGWVTVSDSVSRPMFRFVNLIEGDEYVFRAAAALIASTEDASELVIKGAERSDSGLYELLLENKVGKKKAQIKVKVIGRPSAPEGPMVFGEIQANSVKASWKVPTDDGGSEILGYIVERREAARNAWYTVDSRVTDSQLVVKGLKEGTEYHFKKVRDQYEFPEPMEKIRQKRMKRIRLSRWEQFYEVPVRIKEQYKPKWRISSLTQDDLETVRPSRHRTPSPEMEAYRRMRRKSLGDLSDEELLLPVNEYLSMKRTEEERLRLEEELELEITQGSKYQMTNASGVLTLHINNCVTEDSGTYRVICRNSKGETSDYATLDVAGEEYAAFSSPHKDEEPPSALLPEMTRTEVYHVSSSKTTAEEAVTETAKETVTVVEKHKEKPGVPATILTKPKSLTVEEGGSARFECDVDGEPAPSITWLHEEATVGPSARHHIVSTQYNSTFEISAVEASDEGSYTLLVENTLGKQEANFTLTIKKSESKEKLAAFSRVTSPEAKSPLAKSPEPIKSPQRVKSPEPVKSPQRVKSPVSPKSPTPKSPTPKSPTPKSPTPSEKEQTIPPFKSPKSDISPPAEKGASFPAGLRDFTECSEVLSQEVVHEELMSSVKEVVSSPSHMDAPHFLVQPKSQNVNEGENVKFTCEVAGQPFPEVDWLKDNMSIPVTPNIKLGRSRNIYTLEICEATTEDTGKYTVKARNHFGQCSATSSLNVYSSPAKVEALPQHVTAEPGKSLALACVFSGEPVPSVQWVHSGRVLPNGDERFHVENGADLSTLRICAVKEDDAGAYTLRLSNEFGSDSATVNVHIRSM</sequence>
<feature type="domain" description="Ig-like" evidence="6">
    <location>
        <begin position="983"/>
        <end position="1071"/>
    </location>
</feature>
<dbReference type="PRINTS" id="PR00014">
    <property type="entry name" value="FNTYPEIII"/>
</dbReference>
<dbReference type="CDD" id="cd00063">
    <property type="entry name" value="FN3"/>
    <property type="match status" value="3"/>
</dbReference>
<dbReference type="FunFam" id="2.60.40.10:FF:001477">
    <property type="entry name" value="Titin b"/>
    <property type="match status" value="1"/>
</dbReference>
<dbReference type="SUPFAM" id="SSF48726">
    <property type="entry name" value="Immunoglobulin"/>
    <property type="match status" value="6"/>
</dbReference>
<evidence type="ECO:0000259" key="6">
    <source>
        <dbReference type="PROSITE" id="PS50835"/>
    </source>
</evidence>
<evidence type="ECO:0000256" key="5">
    <source>
        <dbReference type="SAM" id="MobiDB-lite"/>
    </source>
</evidence>
<keyword evidence="2" id="KW-0963">Cytoplasm</keyword>
<proteinExistence type="predicted"/>
<dbReference type="InterPro" id="IPR013098">
    <property type="entry name" value="Ig_I-set"/>
</dbReference>
<feature type="non-terminal residue" evidence="8">
    <location>
        <position position="1"/>
    </location>
</feature>
<accession>A0A1A8ALP5</accession>
<dbReference type="PANTHER" id="PTHR14340:SF13">
    <property type="entry name" value="TITIN"/>
    <property type="match status" value="1"/>
</dbReference>
<dbReference type="InterPro" id="IPR007110">
    <property type="entry name" value="Ig-like_dom"/>
</dbReference>
<dbReference type="Pfam" id="PF00041">
    <property type="entry name" value="fn3"/>
    <property type="match status" value="3"/>
</dbReference>
<protein>
    <submittedName>
        <fullName evidence="8">Titin b</fullName>
    </submittedName>
</protein>
<evidence type="ECO:0000256" key="4">
    <source>
        <dbReference type="ARBA" id="ARBA00023319"/>
    </source>
</evidence>
<dbReference type="Pfam" id="PF07679">
    <property type="entry name" value="I-set"/>
    <property type="match status" value="6"/>
</dbReference>
<evidence type="ECO:0000313" key="8">
    <source>
        <dbReference type="EMBL" id="SBP56112.1"/>
    </source>
</evidence>
<dbReference type="SMART" id="SM00060">
    <property type="entry name" value="FN3"/>
    <property type="match status" value="3"/>
</dbReference>
<dbReference type="InterPro" id="IPR003961">
    <property type="entry name" value="FN3_dom"/>
</dbReference>
<dbReference type="SUPFAM" id="SSF49265">
    <property type="entry name" value="Fibronectin type III"/>
    <property type="match status" value="2"/>
</dbReference>
<feature type="compositionally biased region" description="Pro residues" evidence="5">
    <location>
        <begin position="803"/>
        <end position="821"/>
    </location>
</feature>
<dbReference type="SMART" id="SM00408">
    <property type="entry name" value="IGc2"/>
    <property type="match status" value="5"/>
</dbReference>
<dbReference type="FunFam" id="2.60.40.10:FF:000031">
    <property type="entry name" value="Myosin-binding protein C, slow type"/>
    <property type="match status" value="1"/>
</dbReference>
<evidence type="ECO:0000256" key="3">
    <source>
        <dbReference type="ARBA" id="ARBA00022737"/>
    </source>
</evidence>
<reference evidence="8" key="2">
    <citation type="submission" date="2016-06" db="EMBL/GenBank/DDBJ databases">
        <title>The genome of a short-lived fish provides insights into sex chromosome evolution and the genetic control of aging.</title>
        <authorList>
            <person name="Reichwald K."/>
            <person name="Felder M."/>
            <person name="Petzold A."/>
            <person name="Koch P."/>
            <person name="Groth M."/>
            <person name="Platzer M."/>
        </authorList>
    </citation>
    <scope>NUCLEOTIDE SEQUENCE</scope>
    <source>
        <tissue evidence="8">Brain</tissue>
    </source>
</reference>
<reference evidence="8" key="1">
    <citation type="submission" date="2016-05" db="EMBL/GenBank/DDBJ databases">
        <authorList>
            <person name="Lavstsen T."/>
            <person name="Jespersen J.S."/>
        </authorList>
    </citation>
    <scope>NUCLEOTIDE SEQUENCE</scope>
    <source>
        <tissue evidence="8">Brain</tissue>
    </source>
</reference>
<dbReference type="InterPro" id="IPR003598">
    <property type="entry name" value="Ig_sub2"/>
</dbReference>
<feature type="domain" description="Fibronectin type-III" evidence="7">
    <location>
        <begin position="355"/>
        <end position="449"/>
    </location>
</feature>
<dbReference type="PROSITE" id="PS50853">
    <property type="entry name" value="FN3"/>
    <property type="match status" value="3"/>
</dbReference>
<name>A0A1A8ALP5_NOTFU</name>
<keyword evidence="4" id="KW-0393">Immunoglobulin domain</keyword>
<organism evidence="8">
    <name type="scientific">Nothobranchius furzeri</name>
    <name type="common">Turquoise killifish</name>
    <dbReference type="NCBI Taxonomy" id="105023"/>
    <lineage>
        <taxon>Eukaryota</taxon>
        <taxon>Metazoa</taxon>
        <taxon>Chordata</taxon>
        <taxon>Craniata</taxon>
        <taxon>Vertebrata</taxon>
        <taxon>Euteleostomi</taxon>
        <taxon>Actinopterygii</taxon>
        <taxon>Neopterygii</taxon>
        <taxon>Teleostei</taxon>
        <taxon>Neoteleostei</taxon>
        <taxon>Acanthomorphata</taxon>
        <taxon>Ovalentaria</taxon>
        <taxon>Atherinomorphae</taxon>
        <taxon>Cyprinodontiformes</taxon>
        <taxon>Nothobranchiidae</taxon>
        <taxon>Nothobranchius</taxon>
    </lineage>
</organism>
<evidence type="ECO:0000256" key="2">
    <source>
        <dbReference type="ARBA" id="ARBA00022490"/>
    </source>
</evidence>
<dbReference type="PROSITE" id="PS50835">
    <property type="entry name" value="IG_LIKE"/>
    <property type="match status" value="4"/>
</dbReference>
<dbReference type="GO" id="GO:0005737">
    <property type="term" value="C:cytoplasm"/>
    <property type="evidence" value="ECO:0007669"/>
    <property type="project" value="UniProtKB-SubCell"/>
</dbReference>
<dbReference type="FunFam" id="2.60.40.10:FF:000425">
    <property type="entry name" value="Myosin light chain kinase"/>
    <property type="match status" value="1"/>
</dbReference>
<keyword evidence="3" id="KW-0677">Repeat</keyword>
<dbReference type="EMBL" id="HADY01017627">
    <property type="protein sequence ID" value="SBP56112.1"/>
    <property type="molecule type" value="Transcribed_RNA"/>
</dbReference>
<dbReference type="InterPro" id="IPR036179">
    <property type="entry name" value="Ig-like_dom_sf"/>
</dbReference>
<dbReference type="FunFam" id="2.60.40.10:FF:000003">
    <property type="entry name" value="Titin isoform E"/>
    <property type="match status" value="1"/>
</dbReference>